<keyword evidence="2 9" id="KW-0813">Transport</keyword>
<comment type="subcellular location">
    <subcellularLocation>
        <location evidence="9">Cell membrane</location>
        <topology evidence="9">Single-pass membrane protein</topology>
    </subcellularLocation>
    <subcellularLocation>
        <location evidence="1">Membrane</location>
        <topology evidence="1">Single-pass membrane protein</topology>
    </subcellularLocation>
</comment>
<evidence type="ECO:0000256" key="1">
    <source>
        <dbReference type="ARBA" id="ARBA00004167"/>
    </source>
</evidence>
<dbReference type="NCBIfam" id="TIGR01410">
    <property type="entry name" value="tatB"/>
    <property type="match status" value="1"/>
</dbReference>
<dbReference type="InterPro" id="IPR018448">
    <property type="entry name" value="TatB"/>
</dbReference>
<dbReference type="GO" id="GO:0033281">
    <property type="term" value="C:TAT protein transport complex"/>
    <property type="evidence" value="ECO:0007669"/>
    <property type="project" value="UniProtKB-UniRule"/>
</dbReference>
<comment type="caution">
    <text evidence="12">The sequence shown here is derived from an EMBL/GenBank/DDBJ whole genome shotgun (WGS) entry which is preliminary data.</text>
</comment>
<evidence type="ECO:0000256" key="10">
    <source>
        <dbReference type="SAM" id="MobiDB-lite"/>
    </source>
</evidence>
<dbReference type="Proteomes" id="UP000029733">
    <property type="component" value="Unassembled WGS sequence"/>
</dbReference>
<evidence type="ECO:0000256" key="8">
    <source>
        <dbReference type="ARBA" id="ARBA00023136"/>
    </source>
</evidence>
<dbReference type="EMBL" id="JRPR02000008">
    <property type="protein sequence ID" value="TLD95466.1"/>
    <property type="molecule type" value="Genomic_DNA"/>
</dbReference>
<keyword evidence="4 9" id="KW-0812">Transmembrane</keyword>
<proteinExistence type="inferred from homology"/>
<feature type="transmembrane region" description="Helical" evidence="11">
    <location>
        <begin position="6"/>
        <end position="25"/>
    </location>
</feature>
<evidence type="ECO:0000256" key="4">
    <source>
        <dbReference type="ARBA" id="ARBA00022692"/>
    </source>
</evidence>
<evidence type="ECO:0000256" key="6">
    <source>
        <dbReference type="ARBA" id="ARBA00022989"/>
    </source>
</evidence>
<keyword evidence="5 9" id="KW-0653">Protein transport</keyword>
<protein>
    <recommendedName>
        <fullName evidence="9">Sec-independent protein translocase protein TatB homolog</fullName>
    </recommendedName>
</protein>
<dbReference type="STRING" id="1677920.LS71_04950"/>
<gene>
    <name evidence="12" type="primary">tatB</name>
    <name evidence="12" type="ORF">LS71_008135</name>
</gene>
<evidence type="ECO:0000313" key="13">
    <source>
        <dbReference type="Proteomes" id="UP000029733"/>
    </source>
</evidence>
<evidence type="ECO:0000313" key="12">
    <source>
        <dbReference type="EMBL" id="TLD95466.1"/>
    </source>
</evidence>
<keyword evidence="13" id="KW-1185">Reference proteome</keyword>
<reference evidence="12 13" key="1">
    <citation type="journal article" date="2014" name="Genome Announc.">
        <title>Draft genome sequences of eight enterohepatic helicobacter species isolated from both laboratory and wild rodents.</title>
        <authorList>
            <person name="Sheh A."/>
            <person name="Shen Z."/>
            <person name="Fox J.G."/>
        </authorList>
    </citation>
    <scope>NUCLEOTIDE SEQUENCE [LARGE SCALE GENOMIC DNA]</scope>
    <source>
        <strain evidence="12 13">MIT 09-6949</strain>
    </source>
</reference>
<accession>A0A4U8T756</accession>
<feature type="compositionally biased region" description="Polar residues" evidence="10">
    <location>
        <begin position="145"/>
        <end position="174"/>
    </location>
</feature>
<name>A0A4U8T756_9HELI</name>
<dbReference type="HAMAP" id="MF_00237">
    <property type="entry name" value="TatB"/>
    <property type="match status" value="1"/>
</dbReference>
<feature type="compositionally biased region" description="Polar residues" evidence="10">
    <location>
        <begin position="127"/>
        <end position="136"/>
    </location>
</feature>
<dbReference type="GO" id="GO:0008320">
    <property type="term" value="F:protein transmembrane transporter activity"/>
    <property type="evidence" value="ECO:0007669"/>
    <property type="project" value="UniProtKB-UniRule"/>
</dbReference>
<sequence length="174" mass="19186">MFGVGIFEILVILIVAVIALGPNKLPQTIVDIVKFFRAVKKTMAEAKESFDKEIQLAEIKKETLKYKETITYEMNKITKDIELDELRQISVDSISKPLDELQSEAKPLVEEGKTLNSTLQSLNTEISYASHTQSADNKPADSVDSIESTKAPSTDSIANIKSTPNAPSAQTKKD</sequence>
<evidence type="ECO:0000256" key="3">
    <source>
        <dbReference type="ARBA" id="ARBA00022475"/>
    </source>
</evidence>
<keyword evidence="3 9" id="KW-1003">Cell membrane</keyword>
<evidence type="ECO:0000256" key="11">
    <source>
        <dbReference type="SAM" id="Phobius"/>
    </source>
</evidence>
<keyword evidence="6 9" id="KW-1133">Transmembrane helix</keyword>
<evidence type="ECO:0000256" key="9">
    <source>
        <dbReference type="HAMAP-Rule" id="MF_00237"/>
    </source>
</evidence>
<dbReference type="PRINTS" id="PR01506">
    <property type="entry name" value="TATBPROTEIN"/>
</dbReference>
<dbReference type="PANTHER" id="PTHR33162">
    <property type="entry name" value="SEC-INDEPENDENT PROTEIN TRANSLOCASE PROTEIN TATA, CHLOROPLASTIC"/>
    <property type="match status" value="1"/>
</dbReference>
<dbReference type="GO" id="GO:0043953">
    <property type="term" value="P:protein transport by the Tat complex"/>
    <property type="evidence" value="ECO:0007669"/>
    <property type="project" value="UniProtKB-UniRule"/>
</dbReference>
<keyword evidence="7 9" id="KW-0811">Translocation</keyword>
<feature type="region of interest" description="Disordered" evidence="10">
    <location>
        <begin position="127"/>
        <end position="174"/>
    </location>
</feature>
<dbReference type="Pfam" id="PF02416">
    <property type="entry name" value="TatA_B_E"/>
    <property type="match status" value="1"/>
</dbReference>
<dbReference type="OrthoDB" id="5373084at2"/>
<evidence type="ECO:0000256" key="2">
    <source>
        <dbReference type="ARBA" id="ARBA00022448"/>
    </source>
</evidence>
<dbReference type="AlphaFoldDB" id="A0A4U8T756"/>
<dbReference type="RefSeq" id="WP_034354505.1">
    <property type="nucleotide sequence ID" value="NZ_JRPR02000008.1"/>
</dbReference>
<comment type="similarity">
    <text evidence="9">Belongs to the TatB family.</text>
</comment>
<evidence type="ECO:0000256" key="7">
    <source>
        <dbReference type="ARBA" id="ARBA00023010"/>
    </source>
</evidence>
<keyword evidence="8 9" id="KW-0472">Membrane</keyword>
<dbReference type="PANTHER" id="PTHR33162:SF1">
    <property type="entry name" value="SEC-INDEPENDENT PROTEIN TRANSLOCASE PROTEIN TATA, CHLOROPLASTIC"/>
    <property type="match status" value="1"/>
</dbReference>
<dbReference type="InterPro" id="IPR003369">
    <property type="entry name" value="TatA/B/E"/>
</dbReference>
<organism evidence="12 13">
    <name type="scientific">Helicobacter jaachi</name>
    <dbReference type="NCBI Taxonomy" id="1677920"/>
    <lineage>
        <taxon>Bacteria</taxon>
        <taxon>Pseudomonadati</taxon>
        <taxon>Campylobacterota</taxon>
        <taxon>Epsilonproteobacteria</taxon>
        <taxon>Campylobacterales</taxon>
        <taxon>Helicobacteraceae</taxon>
        <taxon>Helicobacter</taxon>
    </lineage>
</organism>
<dbReference type="Gene3D" id="1.20.5.3310">
    <property type="match status" value="1"/>
</dbReference>
<evidence type="ECO:0000256" key="5">
    <source>
        <dbReference type="ARBA" id="ARBA00022927"/>
    </source>
</evidence>